<protein>
    <submittedName>
        <fullName evidence="2">Uncharacterized protein</fullName>
    </submittedName>
</protein>
<organism evidence="2 3">
    <name type="scientific">Pseudarthrobacter siccitolerans</name>
    <dbReference type="NCBI Taxonomy" id="861266"/>
    <lineage>
        <taxon>Bacteria</taxon>
        <taxon>Bacillati</taxon>
        <taxon>Actinomycetota</taxon>
        <taxon>Actinomycetes</taxon>
        <taxon>Micrococcales</taxon>
        <taxon>Micrococcaceae</taxon>
        <taxon>Pseudarthrobacter</taxon>
    </lineage>
</organism>
<dbReference type="Proteomes" id="UP000035722">
    <property type="component" value="Unassembled WGS sequence"/>
</dbReference>
<dbReference type="RefSeq" id="WP_050053491.1">
    <property type="nucleotide sequence ID" value="NZ_CAQI01000027.1"/>
</dbReference>
<dbReference type="AlphaFoldDB" id="A0A024GY62"/>
<sequence>MTINSPDSLPDDELQGGSEGSQGKSDGSIPGGADGVGIGADGEANTFEPEEDPDSTDAPETD</sequence>
<feature type="compositionally biased region" description="Acidic residues" evidence="1">
    <location>
        <begin position="48"/>
        <end position="62"/>
    </location>
</feature>
<evidence type="ECO:0000256" key="1">
    <source>
        <dbReference type="SAM" id="MobiDB-lite"/>
    </source>
</evidence>
<comment type="caution">
    <text evidence="2">The sequence shown here is derived from an EMBL/GenBank/DDBJ whole genome shotgun (WGS) entry which is preliminary data.</text>
</comment>
<gene>
    <name evidence="2" type="ORF">ARTSIC4J27_337</name>
</gene>
<name>A0A024GY62_9MICC</name>
<dbReference type="EMBL" id="CAQI01000027">
    <property type="protein sequence ID" value="CCQ44411.1"/>
    <property type="molecule type" value="Genomic_DNA"/>
</dbReference>
<reference evidence="3" key="1">
    <citation type="journal article" date="2014" name="Genome Announc.">
        <title>Genome Sequence of Arthrobacter siccitolerans 4J27, a Xeroprotectant-Producing Desiccation-Tolerant Microorganism.</title>
        <authorList>
            <person name="Manzanera M."/>
            <person name="Santa-Cruz-Calvo L."/>
            <person name="Vilchez J.I."/>
            <person name="Garcia-Fontana C."/>
            <person name="Silva-Castro G.A."/>
            <person name="Calvo C."/>
            <person name="Gonzalez-Lopez J."/>
        </authorList>
    </citation>
    <scope>NUCLEOTIDE SEQUENCE [LARGE SCALE GENOMIC DNA]</scope>
    <source>
        <strain evidence="3">4J27</strain>
    </source>
</reference>
<accession>A0A024GY62</accession>
<keyword evidence="3" id="KW-1185">Reference proteome</keyword>
<feature type="compositionally biased region" description="Gly residues" evidence="1">
    <location>
        <begin position="29"/>
        <end position="40"/>
    </location>
</feature>
<proteinExistence type="predicted"/>
<feature type="region of interest" description="Disordered" evidence="1">
    <location>
        <begin position="1"/>
        <end position="62"/>
    </location>
</feature>
<evidence type="ECO:0000313" key="3">
    <source>
        <dbReference type="Proteomes" id="UP000035722"/>
    </source>
</evidence>
<evidence type="ECO:0000313" key="2">
    <source>
        <dbReference type="EMBL" id="CCQ44411.1"/>
    </source>
</evidence>